<keyword evidence="3" id="KW-1185">Reference proteome</keyword>
<comment type="caution">
    <text evidence="2">The sequence shown here is derived from an EMBL/GenBank/DDBJ whole genome shotgun (WGS) entry which is preliminary data.</text>
</comment>
<protein>
    <submittedName>
        <fullName evidence="2">Uncharacterized protein</fullName>
    </submittedName>
</protein>
<dbReference type="EMBL" id="JBEAFC010000011">
    <property type="protein sequence ID" value="KAL1535432.1"/>
    <property type="molecule type" value="Genomic_DNA"/>
</dbReference>
<evidence type="ECO:0000313" key="2">
    <source>
        <dbReference type="EMBL" id="KAL1535432.1"/>
    </source>
</evidence>
<evidence type="ECO:0000313" key="3">
    <source>
        <dbReference type="Proteomes" id="UP001567538"/>
    </source>
</evidence>
<feature type="region of interest" description="Disordered" evidence="1">
    <location>
        <begin position="214"/>
        <end position="255"/>
    </location>
</feature>
<reference evidence="2 3" key="1">
    <citation type="submission" date="2024-06" db="EMBL/GenBank/DDBJ databases">
        <title>A chromosome level genome sequence of Diviner's sage (Salvia divinorum).</title>
        <authorList>
            <person name="Ford S.A."/>
            <person name="Ro D.-K."/>
            <person name="Ness R.W."/>
            <person name="Phillips M.A."/>
        </authorList>
    </citation>
    <scope>NUCLEOTIDE SEQUENCE [LARGE SCALE GENOMIC DNA]</scope>
    <source>
        <strain evidence="2">SAF-2024a</strain>
        <tissue evidence="2">Leaf</tissue>
    </source>
</reference>
<evidence type="ECO:0000256" key="1">
    <source>
        <dbReference type="SAM" id="MobiDB-lite"/>
    </source>
</evidence>
<name>A0ABD1FUC5_SALDI</name>
<dbReference type="Proteomes" id="UP001567538">
    <property type="component" value="Unassembled WGS sequence"/>
</dbReference>
<sequence length="255" mass="28929">MALNIPPQYTYFYKSNWAPNIDQSLLDSIIRLKLENDLEGMVIPKPFFIIAASDIEYDLGIQLQWDALYERLQFLEQRYLSFKALVKEDGTQWIMGENVVIASDETWASIFKKNKLASAYYYEGEPEFNRLSVMFGPKEIKEEKMDDVIVLSDNTIPATSTEVIISEGLENEAKGPKSRRKLFDEATRAGDCESTNITIRSHYYIMGPNGKLERKMFSPKPRKNDGRPPIPNASPGGSSCASSASPVGWRSKYTK</sequence>
<organism evidence="2 3">
    <name type="scientific">Salvia divinorum</name>
    <name type="common">Maria pastora</name>
    <name type="synonym">Diviner's sage</name>
    <dbReference type="NCBI Taxonomy" id="28513"/>
    <lineage>
        <taxon>Eukaryota</taxon>
        <taxon>Viridiplantae</taxon>
        <taxon>Streptophyta</taxon>
        <taxon>Embryophyta</taxon>
        <taxon>Tracheophyta</taxon>
        <taxon>Spermatophyta</taxon>
        <taxon>Magnoliopsida</taxon>
        <taxon>eudicotyledons</taxon>
        <taxon>Gunneridae</taxon>
        <taxon>Pentapetalae</taxon>
        <taxon>asterids</taxon>
        <taxon>lamiids</taxon>
        <taxon>Lamiales</taxon>
        <taxon>Lamiaceae</taxon>
        <taxon>Nepetoideae</taxon>
        <taxon>Mentheae</taxon>
        <taxon>Salviinae</taxon>
        <taxon>Salvia</taxon>
        <taxon>Salvia subgen. Calosphace</taxon>
    </lineage>
</organism>
<dbReference type="AlphaFoldDB" id="A0ABD1FUC5"/>
<proteinExistence type="predicted"/>
<feature type="compositionally biased region" description="Basic and acidic residues" evidence="1">
    <location>
        <begin position="214"/>
        <end position="226"/>
    </location>
</feature>
<accession>A0ABD1FUC5</accession>
<feature type="compositionally biased region" description="Low complexity" evidence="1">
    <location>
        <begin position="233"/>
        <end position="248"/>
    </location>
</feature>
<gene>
    <name evidence="2" type="ORF">AAHA92_28210</name>
</gene>